<evidence type="ECO:0000313" key="1">
    <source>
        <dbReference type="EMBL" id="PPK70712.1"/>
    </source>
</evidence>
<dbReference type="AlphaFoldDB" id="A0A2S6GZN6"/>
<reference evidence="1 2" key="1">
    <citation type="submission" date="2018-02" db="EMBL/GenBank/DDBJ databases">
        <title>Subsurface microbial communities from deep shales in Ohio and West Virginia, USA.</title>
        <authorList>
            <person name="Wrighton K."/>
        </authorList>
    </citation>
    <scope>NUCLEOTIDE SEQUENCE [LARGE SCALE GENOMIC DNA]</scope>
    <source>
        <strain evidence="1 2">OWC-G53F</strain>
    </source>
</reference>
<organism evidence="1 2">
    <name type="scientific">Methylobacter tundripaludum</name>
    <dbReference type="NCBI Taxonomy" id="173365"/>
    <lineage>
        <taxon>Bacteria</taxon>
        <taxon>Pseudomonadati</taxon>
        <taxon>Pseudomonadota</taxon>
        <taxon>Gammaproteobacteria</taxon>
        <taxon>Methylococcales</taxon>
        <taxon>Methylococcaceae</taxon>
        <taxon>Methylobacter</taxon>
    </lineage>
</organism>
<gene>
    <name evidence="1" type="ORF">B0F88_10867</name>
</gene>
<accession>A0A2S6GZN6</accession>
<dbReference type="EMBL" id="PTIY01000008">
    <property type="protein sequence ID" value="PPK70712.1"/>
    <property type="molecule type" value="Genomic_DNA"/>
</dbReference>
<proteinExistence type="predicted"/>
<dbReference type="RefSeq" id="WP_181049885.1">
    <property type="nucleotide sequence ID" value="NZ_PTIY01000008.1"/>
</dbReference>
<evidence type="ECO:0000313" key="2">
    <source>
        <dbReference type="Proteomes" id="UP000238071"/>
    </source>
</evidence>
<comment type="caution">
    <text evidence="1">The sequence shown here is derived from an EMBL/GenBank/DDBJ whole genome shotgun (WGS) entry which is preliminary data.</text>
</comment>
<dbReference type="Proteomes" id="UP000238071">
    <property type="component" value="Unassembled WGS sequence"/>
</dbReference>
<keyword evidence="2" id="KW-1185">Reference proteome</keyword>
<protein>
    <submittedName>
        <fullName evidence="1">Uncharacterized protein</fullName>
    </submittedName>
</protein>
<name>A0A2S6GZN6_9GAMM</name>
<sequence length="52" mass="5834">MQFTSAQDFLDHVQAKLDANLSFAKPGFSADTEILEIEVILDEMEIARSLFS</sequence>